<keyword evidence="1" id="KW-0472">Membrane</keyword>
<organism evidence="2 3">
    <name type="scientific">Pseudomonas luteola</name>
    <dbReference type="NCBI Taxonomy" id="47886"/>
    <lineage>
        <taxon>Bacteria</taxon>
        <taxon>Pseudomonadati</taxon>
        <taxon>Pseudomonadota</taxon>
        <taxon>Gammaproteobacteria</taxon>
        <taxon>Pseudomonadales</taxon>
        <taxon>Pseudomonadaceae</taxon>
        <taxon>Pseudomonas</taxon>
    </lineage>
</organism>
<accession>A0ABS0FS21</accession>
<keyword evidence="1" id="KW-1133">Transmembrane helix</keyword>
<dbReference type="RefSeq" id="WP_196122132.1">
    <property type="nucleotide sequence ID" value="NZ_JADMCD010000014.1"/>
</dbReference>
<dbReference type="Proteomes" id="UP000626180">
    <property type="component" value="Unassembled WGS sequence"/>
</dbReference>
<comment type="caution">
    <text evidence="2">The sequence shown here is derived from an EMBL/GenBank/DDBJ whole genome shotgun (WGS) entry which is preliminary data.</text>
</comment>
<protein>
    <submittedName>
        <fullName evidence="2">Uncharacterized protein</fullName>
    </submittedName>
</protein>
<evidence type="ECO:0000313" key="3">
    <source>
        <dbReference type="Proteomes" id="UP000626180"/>
    </source>
</evidence>
<sequence length="184" mass="20929">MEIWSFVWNAVTTAIGAGVGTYILSIVGKSWFEARIKASIDHEYALKLESFKAELLRQNAERADEMKRDLQIRDRAAKVAELMAEWYSWPDNYKQLNALTFEAFLWLPDDVLKDLSAVLSHDRDAPDVREVISKVRVHLLGRTSLKTDDIIVFPQDAIKNSHKHNSQMVAYPRGYPAGPPADKS</sequence>
<evidence type="ECO:0000256" key="1">
    <source>
        <dbReference type="SAM" id="Phobius"/>
    </source>
</evidence>
<dbReference type="EMBL" id="JADMCD010000014">
    <property type="protein sequence ID" value="MBF8643079.1"/>
    <property type="molecule type" value="Genomic_DNA"/>
</dbReference>
<name>A0ABS0FS21_PSELU</name>
<feature type="transmembrane region" description="Helical" evidence="1">
    <location>
        <begin position="6"/>
        <end position="27"/>
    </location>
</feature>
<keyword evidence="1" id="KW-0812">Transmembrane</keyword>
<proteinExistence type="predicted"/>
<reference evidence="2 3" key="1">
    <citation type="submission" date="2020-10" db="EMBL/GenBank/DDBJ databases">
        <title>Genome sequences of Pseudomonas isolates.</title>
        <authorList>
            <person name="Wessels L."/>
            <person name="Reich F."/>
            <person name="Hammerl J."/>
        </authorList>
    </citation>
    <scope>NUCLEOTIDE SEQUENCE [LARGE SCALE GENOMIC DNA]</scope>
    <source>
        <strain evidence="2 3">20-MO00624-0</strain>
    </source>
</reference>
<evidence type="ECO:0000313" key="2">
    <source>
        <dbReference type="EMBL" id="MBF8643079.1"/>
    </source>
</evidence>
<gene>
    <name evidence="2" type="ORF">IRZ65_20625</name>
</gene>
<keyword evidence="3" id="KW-1185">Reference proteome</keyword>